<proteinExistence type="inferred from homology"/>
<dbReference type="InterPro" id="IPR007117">
    <property type="entry name" value="Expansin_CBD"/>
</dbReference>
<dbReference type="SUPFAM" id="SSF50685">
    <property type="entry name" value="Barwin-like endoglucanases"/>
    <property type="match status" value="1"/>
</dbReference>
<feature type="domain" description="Expansin-like CBD" evidence="9">
    <location>
        <begin position="175"/>
        <end position="254"/>
    </location>
</feature>
<dbReference type="InterPro" id="IPR007118">
    <property type="entry name" value="Expan_Lol_pI"/>
</dbReference>
<feature type="domain" description="Expansin-like EG45" evidence="8">
    <location>
        <begin position="52"/>
        <end position="166"/>
    </location>
</feature>
<dbReference type="CDD" id="cd22274">
    <property type="entry name" value="DPBB_EXPA_N"/>
    <property type="match status" value="1"/>
</dbReference>
<evidence type="ECO:0000256" key="2">
    <source>
        <dbReference type="ARBA" id="ARBA00004191"/>
    </source>
</evidence>
<comment type="caution">
    <text evidence="10">The sequence shown here is derived from an EMBL/GenBank/DDBJ whole genome shotgun (WGS) entry which is preliminary data.</text>
</comment>
<dbReference type="EMBL" id="JARAWC010000063">
    <property type="protein sequence ID" value="MDX2966597.1"/>
    <property type="molecule type" value="Genomic_DNA"/>
</dbReference>
<comment type="similarity">
    <text evidence="3">Belongs to the expansin family. Expansin A subfamily.</text>
</comment>
<reference evidence="10 12" key="1">
    <citation type="journal article" date="2023" name="Microb. Genom.">
        <title>Mesoterricola silvestris gen. nov., sp. nov., Mesoterricola sediminis sp. nov., Geothrix oryzae sp. nov., Geothrix edaphica sp. nov., Geothrix rubra sp. nov., and Geothrix limicola sp. nov., six novel members of Acidobacteriota isolated from soils.</title>
        <authorList>
            <person name="Weisberg A.J."/>
            <person name="Pearce E."/>
            <person name="Kramer C.G."/>
            <person name="Chang J.H."/>
            <person name="Clarke C.R."/>
        </authorList>
    </citation>
    <scope>NUCLEOTIDE SEQUENCE</scope>
    <source>
        <strain evidence="11 12">NB05-1H</strain>
        <strain evidence="10">NRRL_B-16521</strain>
    </source>
</reference>
<evidence type="ECO:0000256" key="4">
    <source>
        <dbReference type="ARBA" id="ARBA00022512"/>
    </source>
</evidence>
<evidence type="ECO:0000313" key="13">
    <source>
        <dbReference type="Proteomes" id="UP001282288"/>
    </source>
</evidence>
<dbReference type="PROSITE" id="PS50842">
    <property type="entry name" value="EXPANSIN_EG45"/>
    <property type="match status" value="1"/>
</dbReference>
<dbReference type="EMBL" id="JARAWP010000010">
    <property type="protein sequence ID" value="MDX3019941.1"/>
    <property type="molecule type" value="Genomic_DNA"/>
</dbReference>
<dbReference type="Proteomes" id="UP001272987">
    <property type="component" value="Unassembled WGS sequence"/>
</dbReference>
<feature type="chain" id="PRO_5043002264" evidence="7">
    <location>
        <begin position="25"/>
        <end position="257"/>
    </location>
</feature>
<keyword evidence="4" id="KW-0134">Cell wall</keyword>
<dbReference type="PRINTS" id="PR01225">
    <property type="entry name" value="EXPANSNFAMLY"/>
</dbReference>
<dbReference type="InterPro" id="IPR002963">
    <property type="entry name" value="Expansin"/>
</dbReference>
<dbReference type="GeneID" id="69804736"/>
<dbReference type="Gene3D" id="2.60.40.760">
    <property type="entry name" value="Expansin, cellulose-binding-like domain"/>
    <property type="match status" value="1"/>
</dbReference>
<evidence type="ECO:0000259" key="9">
    <source>
        <dbReference type="PROSITE" id="PS50843"/>
    </source>
</evidence>
<dbReference type="InterPro" id="IPR009009">
    <property type="entry name" value="RlpA-like_DPBB"/>
</dbReference>
<gene>
    <name evidence="10" type="ORF">PV399_43890</name>
    <name evidence="11" type="ORF">PV666_18870</name>
</gene>
<sequence>MSAVKSFRRVALVGSALLACVALAPSAAGRDAGWNSATATFYGGADASGTMGGACGYGNLYDRGIGIMSTAVSTALFNDGAACGARYKVRCAESRSSYCIPGAEVTVTVTNLCPPNWALPSNNGGWCNPPRQHFDLSQPAFEKIAKISAGIAPIEYSEADTDRNTPLKFTMNGRDFFNLVLVDSNSRWGTKQVLIKGSRTSWLPMTRNWGANWQSLESLRGQSLSFRVTDTHNRTVTATNVIPANWSYGLTYAAPGF</sequence>
<organism evidence="10 13">
    <name type="scientific">Streptomyces acidiscabies</name>
    <dbReference type="NCBI Taxonomy" id="42234"/>
    <lineage>
        <taxon>Bacteria</taxon>
        <taxon>Bacillati</taxon>
        <taxon>Actinomycetota</taxon>
        <taxon>Actinomycetes</taxon>
        <taxon>Kitasatosporales</taxon>
        <taxon>Streptomycetaceae</taxon>
        <taxon>Streptomyces</taxon>
    </lineage>
</organism>
<dbReference type="Pfam" id="PF01357">
    <property type="entry name" value="Expansin_C"/>
    <property type="match status" value="1"/>
</dbReference>
<dbReference type="Pfam" id="PF03330">
    <property type="entry name" value="DPBB_1"/>
    <property type="match status" value="1"/>
</dbReference>
<dbReference type="PANTHER" id="PTHR31867">
    <property type="entry name" value="EXPANSIN-A15"/>
    <property type="match status" value="1"/>
</dbReference>
<keyword evidence="4" id="KW-0964">Secreted</keyword>
<evidence type="ECO:0000256" key="6">
    <source>
        <dbReference type="ARBA" id="ARBA00023136"/>
    </source>
</evidence>
<dbReference type="SUPFAM" id="SSF49590">
    <property type="entry name" value="PHL pollen allergen"/>
    <property type="match status" value="1"/>
</dbReference>
<dbReference type="Proteomes" id="UP001282288">
    <property type="component" value="Unassembled WGS sequence"/>
</dbReference>
<dbReference type="Gene3D" id="2.40.40.10">
    <property type="entry name" value="RlpA-like domain"/>
    <property type="match status" value="1"/>
</dbReference>
<evidence type="ECO:0000313" key="10">
    <source>
        <dbReference type="EMBL" id="MDX2966597.1"/>
    </source>
</evidence>
<dbReference type="SMART" id="SM00837">
    <property type="entry name" value="DPBB_1"/>
    <property type="match status" value="1"/>
</dbReference>
<dbReference type="PRINTS" id="PR01226">
    <property type="entry name" value="EXPANSIN"/>
</dbReference>
<dbReference type="AlphaFoldDB" id="A0AAP6BKV1"/>
<dbReference type="GO" id="GO:0005576">
    <property type="term" value="C:extracellular region"/>
    <property type="evidence" value="ECO:0007669"/>
    <property type="project" value="InterPro"/>
</dbReference>
<evidence type="ECO:0000313" key="12">
    <source>
        <dbReference type="Proteomes" id="UP001272987"/>
    </source>
</evidence>
<dbReference type="GO" id="GO:0016020">
    <property type="term" value="C:membrane"/>
    <property type="evidence" value="ECO:0007669"/>
    <property type="project" value="UniProtKB-SubCell"/>
</dbReference>
<protein>
    <submittedName>
        <fullName evidence="10">RlpA-like double-psi beta-barrel domain-containing protein</fullName>
    </submittedName>
</protein>
<comment type="subcellular location">
    <subcellularLocation>
        <location evidence="1">Membrane</location>
        <topology evidence="1">Peripheral membrane protein</topology>
    </subcellularLocation>
    <subcellularLocation>
        <location evidence="2">Secreted</location>
        <location evidence="2">Cell wall</location>
    </subcellularLocation>
</comment>
<keyword evidence="5 7" id="KW-0732">Signal</keyword>
<feature type="signal peptide" evidence="7">
    <location>
        <begin position="1"/>
        <end position="24"/>
    </location>
</feature>
<dbReference type="RefSeq" id="WP_158002794.1">
    <property type="nucleotide sequence ID" value="NZ_BCMK01000043.1"/>
</dbReference>
<keyword evidence="12" id="KW-1185">Reference proteome</keyword>
<dbReference type="PROSITE" id="PS50843">
    <property type="entry name" value="EXPANSIN_CBD"/>
    <property type="match status" value="1"/>
</dbReference>
<evidence type="ECO:0000313" key="11">
    <source>
        <dbReference type="EMBL" id="MDX3019941.1"/>
    </source>
</evidence>
<name>A0AAP6BKV1_9ACTN</name>
<evidence type="ECO:0000256" key="7">
    <source>
        <dbReference type="SAM" id="SignalP"/>
    </source>
</evidence>
<evidence type="ECO:0000256" key="1">
    <source>
        <dbReference type="ARBA" id="ARBA00004170"/>
    </source>
</evidence>
<dbReference type="InterPro" id="IPR007112">
    <property type="entry name" value="Expansin/allergen_DPBB_dom"/>
</dbReference>
<evidence type="ECO:0000256" key="5">
    <source>
        <dbReference type="ARBA" id="ARBA00022729"/>
    </source>
</evidence>
<dbReference type="PROSITE" id="PS51257">
    <property type="entry name" value="PROKAR_LIPOPROTEIN"/>
    <property type="match status" value="1"/>
</dbReference>
<evidence type="ECO:0000259" key="8">
    <source>
        <dbReference type="PROSITE" id="PS50842"/>
    </source>
</evidence>
<dbReference type="InterPro" id="IPR036749">
    <property type="entry name" value="Expansin_CBD_sf"/>
</dbReference>
<dbReference type="InterPro" id="IPR036908">
    <property type="entry name" value="RlpA-like_sf"/>
</dbReference>
<evidence type="ECO:0000256" key="3">
    <source>
        <dbReference type="ARBA" id="ARBA00005392"/>
    </source>
</evidence>
<keyword evidence="6" id="KW-0472">Membrane</keyword>
<accession>A0AAP6BKV1</accession>